<dbReference type="RefSeq" id="WP_129606339.1">
    <property type="nucleotide sequence ID" value="NZ_SBLB01000013.1"/>
</dbReference>
<accession>A0A4Q2UGN4</accession>
<organism evidence="1 2">
    <name type="scientific">Spirosoma sordidisoli</name>
    <dbReference type="NCBI Taxonomy" id="2502893"/>
    <lineage>
        <taxon>Bacteria</taxon>
        <taxon>Pseudomonadati</taxon>
        <taxon>Bacteroidota</taxon>
        <taxon>Cytophagia</taxon>
        <taxon>Cytophagales</taxon>
        <taxon>Cytophagaceae</taxon>
        <taxon>Spirosoma</taxon>
    </lineage>
</organism>
<dbReference type="EMBL" id="SBLB01000013">
    <property type="protein sequence ID" value="RYC66561.1"/>
    <property type="molecule type" value="Genomic_DNA"/>
</dbReference>
<proteinExistence type="predicted"/>
<comment type="caution">
    <text evidence="1">The sequence shown here is derived from an EMBL/GenBank/DDBJ whole genome shotgun (WGS) entry which is preliminary data.</text>
</comment>
<evidence type="ECO:0000313" key="1">
    <source>
        <dbReference type="EMBL" id="RYC66561.1"/>
    </source>
</evidence>
<dbReference type="Proteomes" id="UP000290407">
    <property type="component" value="Unassembled WGS sequence"/>
</dbReference>
<gene>
    <name evidence="1" type="ORF">EQG79_28615</name>
</gene>
<dbReference type="AlphaFoldDB" id="A0A4Q2UGN4"/>
<reference evidence="1 2" key="1">
    <citation type="submission" date="2019-01" db="EMBL/GenBank/DDBJ databases">
        <title>Spirosoma flava sp. nov., a propanil-degrading bacterium isolated from herbicide-contaminated soil.</title>
        <authorList>
            <person name="Zhang L."/>
            <person name="Jiang J.-D."/>
        </authorList>
    </citation>
    <scope>NUCLEOTIDE SEQUENCE [LARGE SCALE GENOMIC DNA]</scope>
    <source>
        <strain evidence="1 2">TY50</strain>
    </source>
</reference>
<evidence type="ECO:0000313" key="2">
    <source>
        <dbReference type="Proteomes" id="UP000290407"/>
    </source>
</evidence>
<keyword evidence="2" id="KW-1185">Reference proteome</keyword>
<sequence length="212" mass="24010">MQQANNVSTLIKSLKVICLGLIIALALSNVAWLYAYVWEASQNAERVYVTTDNGTTSAIAAGQAQPTQYEARNLVRSFMELMFQHDASTFRERVNHGMKLVDHNDGRAIYETFKRGQVLENYHRYNSHTNWTCDSVSVDMSVEPYQGIVWGAQEVVYDNQIAVQPVAARFTLSRQLRSDINPYGLLIDGFNFIEYSRPAPDGSKPDVIRPNR</sequence>
<name>A0A4Q2UGN4_9BACT</name>
<protein>
    <recommendedName>
        <fullName evidence="3">Conjugal transfer protein TraK</fullName>
    </recommendedName>
</protein>
<evidence type="ECO:0008006" key="3">
    <source>
        <dbReference type="Google" id="ProtNLM"/>
    </source>
</evidence>